<dbReference type="InterPro" id="IPR009308">
    <property type="entry name" value="Rhamnose_isomerase"/>
</dbReference>
<dbReference type="SUPFAM" id="SSF51658">
    <property type="entry name" value="Xylose isomerase-like"/>
    <property type="match status" value="1"/>
</dbReference>
<comment type="subcellular location">
    <subcellularLocation>
        <location evidence="6">Cytoplasm</location>
    </subcellularLocation>
</comment>
<dbReference type="EC" id="5.3.1.14" evidence="6 7"/>
<evidence type="ECO:0000256" key="4">
    <source>
        <dbReference type="ARBA" id="ARBA00023235"/>
    </source>
</evidence>
<evidence type="ECO:0000256" key="7">
    <source>
        <dbReference type="NCBIfam" id="TIGR01748"/>
    </source>
</evidence>
<keyword evidence="9" id="KW-1185">Reference proteome</keyword>
<evidence type="ECO:0000313" key="9">
    <source>
        <dbReference type="Proteomes" id="UP000639396"/>
    </source>
</evidence>
<evidence type="ECO:0000256" key="1">
    <source>
        <dbReference type="ARBA" id="ARBA00022490"/>
    </source>
</evidence>
<dbReference type="GO" id="GO:0008740">
    <property type="term" value="F:L-rhamnose isomerase activity"/>
    <property type="evidence" value="ECO:0007669"/>
    <property type="project" value="UniProtKB-UniRule"/>
</dbReference>
<keyword evidence="2 6" id="KW-0479">Metal-binding</keyword>
<feature type="binding site" evidence="6">
    <location>
        <position position="294"/>
    </location>
    <ligand>
        <name>Mn(2+)</name>
        <dbReference type="ChEBI" id="CHEBI:29035"/>
    </ligand>
</feature>
<accession>A0A927CA75</accession>
<evidence type="ECO:0000256" key="3">
    <source>
        <dbReference type="ARBA" id="ARBA00023211"/>
    </source>
</evidence>
<dbReference type="InterPro" id="IPR036237">
    <property type="entry name" value="Xyl_isomerase-like_sf"/>
</dbReference>
<gene>
    <name evidence="6 8" type="primary">rhaA</name>
    <name evidence="8" type="ORF">IDH45_18350</name>
</gene>
<keyword evidence="1 6" id="KW-0963">Cytoplasm</keyword>
<sequence length="420" mass="47351">MEPTIQSSYEEAKKLYAQHGIDVDRALERLAQIKISMHCWQGDDVRGFLNRDQDLTGGISVTGNYPGAARTPEELRADLEKAFSLIPGKHKVNLHSIYADTDEKVELDRIEPKHFESWVDWAKEHGLGLDFNPTCFSHEKSQDGFTLSHPDPAIRQFWIDHCKASRKIGAYFGEQLGQTCVTNVWVPDGFKDIPADRLGPRQRLKDALDEVFAEELNPAHNLDAVESKLFGIGSEAYVVGSHEFYMGYGLQNNKLICLDAGHFHPTEVISNKLSSLSLFADGILLHVSRPMRWDSDHVVILDDELLDIAKELVYGDLLGKTHIGLDFFDGSINRVAAWVIGTRNTIKALLRAMLTPAEALKQAELEGDYTTRLALTEEFKSYPFGAVWDYYCAQSGVPVREQWLAEVKSYERDVLLKRGE</sequence>
<comment type="caution">
    <text evidence="8">The sequence shown here is derived from an EMBL/GenBank/DDBJ whole genome shotgun (WGS) entry which is preliminary data.</text>
</comment>
<feature type="binding site" evidence="6">
    <location>
        <position position="296"/>
    </location>
    <ligand>
        <name>Mn(2+)</name>
        <dbReference type="ChEBI" id="CHEBI:29035"/>
    </ligand>
</feature>
<dbReference type="AlphaFoldDB" id="A0A927CA75"/>
<dbReference type="NCBIfam" id="TIGR01748">
    <property type="entry name" value="rhaA"/>
    <property type="match status" value="1"/>
</dbReference>
<dbReference type="HAMAP" id="MF_00541">
    <property type="entry name" value="RhaA"/>
    <property type="match status" value="1"/>
</dbReference>
<dbReference type="GO" id="GO:0019324">
    <property type="term" value="P:L-lyxose metabolic process"/>
    <property type="evidence" value="ECO:0007669"/>
    <property type="project" value="TreeGrafter"/>
</dbReference>
<dbReference type="RefSeq" id="WP_190929583.1">
    <property type="nucleotide sequence ID" value="NZ_JACXJA010000024.1"/>
</dbReference>
<comment type="cofactor">
    <cofactor evidence="6">
        <name>Mn(2+)</name>
        <dbReference type="ChEBI" id="CHEBI:29035"/>
    </cofactor>
    <text evidence="6">Binds 1 Mn(2+) ion per subunit.</text>
</comment>
<dbReference type="PANTHER" id="PTHR30268">
    <property type="entry name" value="L-RHAMNOSE ISOMERASE"/>
    <property type="match status" value="1"/>
</dbReference>
<comment type="function">
    <text evidence="6">Catalyzes the interconversion of L-rhamnose and L-rhamnulose.</text>
</comment>
<comment type="similarity">
    <text evidence="6">Belongs to the rhamnose isomerase family.</text>
</comment>
<protein>
    <recommendedName>
        <fullName evidence="6 7">L-rhamnose isomerase</fullName>
        <ecNumber evidence="6 7">5.3.1.14</ecNumber>
    </recommendedName>
</protein>
<evidence type="ECO:0000256" key="2">
    <source>
        <dbReference type="ARBA" id="ARBA00022723"/>
    </source>
</evidence>
<dbReference type="Pfam" id="PF06134">
    <property type="entry name" value="RhaA"/>
    <property type="match status" value="1"/>
</dbReference>
<evidence type="ECO:0000256" key="6">
    <source>
        <dbReference type="HAMAP-Rule" id="MF_00541"/>
    </source>
</evidence>
<name>A0A927CA75_9BACL</name>
<comment type="pathway">
    <text evidence="6">Carbohydrate degradation; L-rhamnose degradation; glycerone phosphate from L-rhamnose: step 1/3.</text>
</comment>
<dbReference type="GO" id="GO:0019301">
    <property type="term" value="P:rhamnose catabolic process"/>
    <property type="evidence" value="ECO:0007669"/>
    <property type="project" value="UniProtKB-UniRule"/>
</dbReference>
<keyword evidence="3 6" id="KW-0464">Manganese</keyword>
<dbReference type="Proteomes" id="UP000639396">
    <property type="component" value="Unassembled WGS sequence"/>
</dbReference>
<feature type="binding site" evidence="6">
    <location>
        <position position="262"/>
    </location>
    <ligand>
        <name>Mn(2+)</name>
        <dbReference type="ChEBI" id="CHEBI:29035"/>
    </ligand>
</feature>
<evidence type="ECO:0000313" key="8">
    <source>
        <dbReference type="EMBL" id="MBD2863955.1"/>
    </source>
</evidence>
<organism evidence="8 9">
    <name type="scientific">Paenibacillus oceani</name>
    <dbReference type="NCBI Taxonomy" id="2772510"/>
    <lineage>
        <taxon>Bacteria</taxon>
        <taxon>Bacillati</taxon>
        <taxon>Bacillota</taxon>
        <taxon>Bacilli</taxon>
        <taxon>Bacillales</taxon>
        <taxon>Paenibacillaceae</taxon>
        <taxon>Paenibacillus</taxon>
    </lineage>
</organism>
<evidence type="ECO:0000256" key="5">
    <source>
        <dbReference type="ARBA" id="ARBA00023308"/>
    </source>
</evidence>
<reference evidence="8" key="1">
    <citation type="submission" date="2020-09" db="EMBL/GenBank/DDBJ databases">
        <title>A novel bacterium of genus Paenibacillus, isolated from South China Sea.</title>
        <authorList>
            <person name="Huang H."/>
            <person name="Mo K."/>
            <person name="Hu Y."/>
        </authorList>
    </citation>
    <scope>NUCLEOTIDE SEQUENCE</scope>
    <source>
        <strain evidence="8">IB182363</strain>
    </source>
</reference>
<proteinExistence type="inferred from homology"/>
<keyword evidence="5 6" id="KW-0684">Rhamnose metabolism</keyword>
<dbReference type="NCBIfam" id="NF002203">
    <property type="entry name" value="PRK01076.1"/>
    <property type="match status" value="1"/>
</dbReference>
<dbReference type="InterPro" id="IPR050337">
    <property type="entry name" value="L-rhamnose_isomerase"/>
</dbReference>
<dbReference type="GO" id="GO:0030145">
    <property type="term" value="F:manganese ion binding"/>
    <property type="evidence" value="ECO:0007669"/>
    <property type="project" value="UniProtKB-UniRule"/>
</dbReference>
<dbReference type="Gene3D" id="3.20.20.150">
    <property type="entry name" value="Divalent-metal-dependent TIM barrel enzymes"/>
    <property type="match status" value="1"/>
</dbReference>
<comment type="catalytic activity">
    <reaction evidence="6">
        <text>L-rhamnopyranose = L-rhamnulose</text>
        <dbReference type="Rhea" id="RHEA:23160"/>
        <dbReference type="ChEBI" id="CHEBI:17897"/>
        <dbReference type="ChEBI" id="CHEBI:62346"/>
        <dbReference type="EC" id="5.3.1.14"/>
    </reaction>
</comment>
<dbReference type="EMBL" id="JACXJA010000024">
    <property type="protein sequence ID" value="MBD2863955.1"/>
    <property type="molecule type" value="Genomic_DNA"/>
</dbReference>
<dbReference type="PANTHER" id="PTHR30268:SF0">
    <property type="entry name" value="L-RHAMNOSE ISOMERASE"/>
    <property type="match status" value="1"/>
</dbReference>
<keyword evidence="4 6" id="KW-0413">Isomerase</keyword>
<dbReference type="GO" id="GO:0005737">
    <property type="term" value="C:cytoplasm"/>
    <property type="evidence" value="ECO:0007669"/>
    <property type="project" value="UniProtKB-SubCell"/>
</dbReference>